<name>A0AAF0WQB4_DAUCS</name>
<evidence type="ECO:0000313" key="1">
    <source>
        <dbReference type="EMBL" id="WOG93411.1"/>
    </source>
</evidence>
<dbReference type="EMBL" id="CP093345">
    <property type="protein sequence ID" value="WOG93411.1"/>
    <property type="molecule type" value="Genomic_DNA"/>
</dbReference>
<organism evidence="1 2">
    <name type="scientific">Daucus carota subsp. sativus</name>
    <name type="common">Carrot</name>
    <dbReference type="NCBI Taxonomy" id="79200"/>
    <lineage>
        <taxon>Eukaryota</taxon>
        <taxon>Viridiplantae</taxon>
        <taxon>Streptophyta</taxon>
        <taxon>Embryophyta</taxon>
        <taxon>Tracheophyta</taxon>
        <taxon>Spermatophyta</taxon>
        <taxon>Magnoliopsida</taxon>
        <taxon>eudicotyledons</taxon>
        <taxon>Gunneridae</taxon>
        <taxon>Pentapetalae</taxon>
        <taxon>asterids</taxon>
        <taxon>campanulids</taxon>
        <taxon>Apiales</taxon>
        <taxon>Apiaceae</taxon>
        <taxon>Apioideae</taxon>
        <taxon>Scandiceae</taxon>
        <taxon>Daucinae</taxon>
        <taxon>Daucus</taxon>
        <taxon>Daucus sect. Daucus</taxon>
    </lineage>
</organism>
<evidence type="ECO:0000313" key="2">
    <source>
        <dbReference type="Proteomes" id="UP000077755"/>
    </source>
</evidence>
<reference evidence="1" key="1">
    <citation type="journal article" date="2016" name="Nat. Genet.">
        <title>A high-quality carrot genome assembly provides new insights into carotenoid accumulation and asterid genome evolution.</title>
        <authorList>
            <person name="Iorizzo M."/>
            <person name="Ellison S."/>
            <person name="Senalik D."/>
            <person name="Zeng P."/>
            <person name="Satapoomin P."/>
            <person name="Huang J."/>
            <person name="Bowman M."/>
            <person name="Iovene M."/>
            <person name="Sanseverino W."/>
            <person name="Cavagnaro P."/>
            <person name="Yildiz M."/>
            <person name="Macko-Podgorni A."/>
            <person name="Moranska E."/>
            <person name="Grzebelus E."/>
            <person name="Grzebelus D."/>
            <person name="Ashrafi H."/>
            <person name="Zheng Z."/>
            <person name="Cheng S."/>
            <person name="Spooner D."/>
            <person name="Van Deynze A."/>
            <person name="Simon P."/>
        </authorList>
    </citation>
    <scope>NUCLEOTIDE SEQUENCE</scope>
    <source>
        <tissue evidence="1">Leaf</tissue>
    </source>
</reference>
<sequence length="139" mass="15844">MNDHEASTSGTKNKIELTQFPFWQQKNDHEASTSGTKNMYFENYSDSDEDFDRYSYVYEIDENVEGQVISSSPSNVQVPTPPVNIPPPSAHIISPPNHYSFLVLYSDLLLNDHLAISLYVDCAHSEYIYKVHCYSITPC</sequence>
<reference evidence="1" key="2">
    <citation type="submission" date="2022-03" db="EMBL/GenBank/DDBJ databases">
        <title>Draft title - Genomic analysis of global carrot germplasm unveils the trajectory of domestication and the origin of high carotenoid orange carrot.</title>
        <authorList>
            <person name="Iorizzo M."/>
            <person name="Ellison S."/>
            <person name="Senalik D."/>
            <person name="Macko-Podgorni A."/>
            <person name="Grzebelus D."/>
            <person name="Bostan H."/>
            <person name="Rolling W."/>
            <person name="Curaba J."/>
            <person name="Simon P."/>
        </authorList>
    </citation>
    <scope>NUCLEOTIDE SEQUENCE</scope>
    <source>
        <tissue evidence="1">Leaf</tissue>
    </source>
</reference>
<keyword evidence="2" id="KW-1185">Reference proteome</keyword>
<accession>A0AAF0WQB4</accession>
<dbReference type="AlphaFoldDB" id="A0AAF0WQB4"/>
<gene>
    <name evidence="1" type="ORF">DCAR_0312695</name>
</gene>
<proteinExistence type="predicted"/>
<protein>
    <submittedName>
        <fullName evidence="1">Uncharacterized protein</fullName>
    </submittedName>
</protein>
<dbReference type="Proteomes" id="UP000077755">
    <property type="component" value="Chromosome 3"/>
</dbReference>